<accession>A0A5A9YX45</accession>
<comment type="caution">
    <text evidence="1">The sequence shown here is derived from an EMBL/GenBank/DDBJ whole genome shotgun (WGS) entry which is preliminary data.</text>
</comment>
<reference evidence="1 2" key="1">
    <citation type="submission" date="2019-07" db="EMBL/GenBank/DDBJ databases">
        <title>Aquicoccus porphyridii gen. nov., sp. nov., isolated from a small marine red alga, Porphyridium marinum.</title>
        <authorList>
            <person name="Liu L."/>
        </authorList>
    </citation>
    <scope>NUCLEOTIDE SEQUENCE [LARGE SCALE GENOMIC DNA]</scope>
    <source>
        <strain evidence="1 2">L1 8-17</strain>
    </source>
</reference>
<name>A0A5A9YX45_9RHOB</name>
<keyword evidence="2" id="KW-1185">Reference proteome</keyword>
<evidence type="ECO:0000313" key="1">
    <source>
        <dbReference type="EMBL" id="KAA0909397.1"/>
    </source>
</evidence>
<feature type="non-terminal residue" evidence="1">
    <location>
        <position position="1"/>
    </location>
</feature>
<protein>
    <submittedName>
        <fullName evidence="1">Cytochrome-c oxidase, cbb3-type subunit II</fullName>
    </submittedName>
</protein>
<evidence type="ECO:0000313" key="2">
    <source>
        <dbReference type="Proteomes" id="UP000325291"/>
    </source>
</evidence>
<dbReference type="Proteomes" id="UP000325291">
    <property type="component" value="Unassembled WGS sequence"/>
</dbReference>
<proteinExistence type="predicted"/>
<organism evidence="1 2">
    <name type="scientific">Aquicoccus porphyridii</name>
    <dbReference type="NCBI Taxonomy" id="1852029"/>
    <lineage>
        <taxon>Bacteria</taxon>
        <taxon>Pseudomonadati</taxon>
        <taxon>Pseudomonadota</taxon>
        <taxon>Alphaproteobacteria</taxon>
        <taxon>Rhodobacterales</taxon>
        <taxon>Paracoccaceae</taxon>
        <taxon>Aquicoccus</taxon>
    </lineage>
</organism>
<gene>
    <name evidence="1" type="ORF">FLO80_21740</name>
</gene>
<dbReference type="EMBL" id="VINQ01000067">
    <property type="protein sequence ID" value="KAA0909397.1"/>
    <property type="molecule type" value="Genomic_DNA"/>
</dbReference>
<dbReference type="AlphaFoldDB" id="A0A5A9YX45"/>
<sequence length="29" mass="3165">AKDSLKGKTEMDAVVAYLQVLGTSIKNKR</sequence>